<feature type="non-terminal residue" evidence="1">
    <location>
        <position position="1"/>
    </location>
</feature>
<dbReference type="EMBL" id="LAZR01054200">
    <property type="protein sequence ID" value="KKK79060.1"/>
    <property type="molecule type" value="Genomic_DNA"/>
</dbReference>
<comment type="caution">
    <text evidence="1">The sequence shown here is derived from an EMBL/GenBank/DDBJ whole genome shotgun (WGS) entry which is preliminary data.</text>
</comment>
<name>A0A0F8YYW7_9ZZZZ</name>
<proteinExistence type="predicted"/>
<sequence length="36" mass="3910">AKGKGPTPNKLFFTGEGYTINTADQSFHVKVKVTKV</sequence>
<evidence type="ECO:0000313" key="1">
    <source>
        <dbReference type="EMBL" id="KKK79060.1"/>
    </source>
</evidence>
<gene>
    <name evidence="1" type="ORF">LCGC14_2837290</name>
</gene>
<accession>A0A0F8YYW7</accession>
<reference evidence="1" key="1">
    <citation type="journal article" date="2015" name="Nature">
        <title>Complex archaea that bridge the gap between prokaryotes and eukaryotes.</title>
        <authorList>
            <person name="Spang A."/>
            <person name="Saw J.H."/>
            <person name="Jorgensen S.L."/>
            <person name="Zaremba-Niedzwiedzka K."/>
            <person name="Martijn J."/>
            <person name="Lind A.E."/>
            <person name="van Eijk R."/>
            <person name="Schleper C."/>
            <person name="Guy L."/>
            <person name="Ettema T.J."/>
        </authorList>
    </citation>
    <scope>NUCLEOTIDE SEQUENCE</scope>
</reference>
<organism evidence="1">
    <name type="scientific">marine sediment metagenome</name>
    <dbReference type="NCBI Taxonomy" id="412755"/>
    <lineage>
        <taxon>unclassified sequences</taxon>
        <taxon>metagenomes</taxon>
        <taxon>ecological metagenomes</taxon>
    </lineage>
</organism>
<dbReference type="AlphaFoldDB" id="A0A0F8YYW7"/>
<protein>
    <submittedName>
        <fullName evidence="1">Uncharacterized protein</fullName>
    </submittedName>
</protein>